<keyword evidence="3" id="KW-0067">ATP-binding</keyword>
<dbReference type="InterPro" id="IPR027417">
    <property type="entry name" value="P-loop_NTPase"/>
</dbReference>
<dbReference type="AlphaFoldDB" id="D6WCA1"/>
<evidence type="ECO:0000256" key="1">
    <source>
        <dbReference type="ARBA" id="ARBA00010322"/>
    </source>
</evidence>
<evidence type="ECO:0000313" key="4">
    <source>
        <dbReference type="EMBL" id="EEZ98783.1"/>
    </source>
</evidence>
<evidence type="ECO:0000313" key="5">
    <source>
        <dbReference type="Proteomes" id="UP000007266"/>
    </source>
</evidence>
<dbReference type="GO" id="GO:0005737">
    <property type="term" value="C:cytoplasm"/>
    <property type="evidence" value="ECO:0000318"/>
    <property type="project" value="GO_Central"/>
</dbReference>
<dbReference type="eggNOG" id="KOG2383">
    <property type="taxonomic scope" value="Eukaryota"/>
</dbReference>
<dbReference type="Pfam" id="PF03969">
    <property type="entry name" value="AFG1_ATPase"/>
    <property type="match status" value="1"/>
</dbReference>
<dbReference type="PANTHER" id="PTHR12169">
    <property type="entry name" value="ATPASE N2B"/>
    <property type="match status" value="1"/>
</dbReference>
<dbReference type="HOGENOM" id="CLU_008681_3_0_1"/>
<sequence length="433" mass="50099">MFRIIAKTIKKKKFHYHFSTQSTKCNKGPVDVLNEKIANGEIQRDEIQLKVGKSLQRIYEETKSYQPTEKNLLSKFFSSQKKAPKGLYIYGAVGGGKTMLMDLFYNTCNIDKKSRIHFNEFMVDVHAKIHETKKEVVRDFSERKAKPFDPIPPVADLISKRAWMICFDEFQVTDVADAMILKRLFTVLFQNGIVMIATSNRSPDDLYKNGLQRSNFVPFIQVLKDHCEIITLDSGIDYRLKGQTTKSNYFVKPEHKLDPIKPIFKFLCSKENDIVRNRTFTIQGRDVTFSKACGGVLETTFEELCDRPLGANDYLHLAQFFHTIIIRDVPQMSLKIKSQTRRFITLIDAFYDHRIKVVISADVPIRDLFLRQKLEVGISDEQRMLMDDLKIGKEDAATASIFTGDEEIFAFDRTISRLTQMQSEEYWNTDGTR</sequence>
<dbReference type="GO" id="GO:0016887">
    <property type="term" value="F:ATP hydrolysis activity"/>
    <property type="evidence" value="ECO:0000318"/>
    <property type="project" value="GO_Central"/>
</dbReference>
<evidence type="ECO:0000256" key="3">
    <source>
        <dbReference type="ARBA" id="ARBA00022840"/>
    </source>
</evidence>
<reference evidence="4 5" key="1">
    <citation type="journal article" date="2008" name="Nature">
        <title>The genome of the model beetle and pest Tribolium castaneum.</title>
        <authorList>
            <consortium name="Tribolium Genome Sequencing Consortium"/>
            <person name="Richards S."/>
            <person name="Gibbs R.A."/>
            <person name="Weinstock G.M."/>
            <person name="Brown S.J."/>
            <person name="Denell R."/>
            <person name="Beeman R.W."/>
            <person name="Gibbs R."/>
            <person name="Beeman R.W."/>
            <person name="Brown S.J."/>
            <person name="Bucher G."/>
            <person name="Friedrich M."/>
            <person name="Grimmelikhuijzen C.J."/>
            <person name="Klingler M."/>
            <person name="Lorenzen M."/>
            <person name="Richards S."/>
            <person name="Roth S."/>
            <person name="Schroder R."/>
            <person name="Tautz D."/>
            <person name="Zdobnov E.M."/>
            <person name="Muzny D."/>
            <person name="Gibbs R.A."/>
            <person name="Weinstock G.M."/>
            <person name="Attaway T."/>
            <person name="Bell S."/>
            <person name="Buhay C.J."/>
            <person name="Chandrabose M.N."/>
            <person name="Chavez D."/>
            <person name="Clerk-Blankenburg K.P."/>
            <person name="Cree A."/>
            <person name="Dao M."/>
            <person name="Davis C."/>
            <person name="Chacko J."/>
            <person name="Dinh H."/>
            <person name="Dugan-Rocha S."/>
            <person name="Fowler G."/>
            <person name="Garner T.T."/>
            <person name="Garnes J."/>
            <person name="Gnirke A."/>
            <person name="Hawes A."/>
            <person name="Hernandez J."/>
            <person name="Hines S."/>
            <person name="Holder M."/>
            <person name="Hume J."/>
            <person name="Jhangiani S.N."/>
            <person name="Joshi V."/>
            <person name="Khan Z.M."/>
            <person name="Jackson L."/>
            <person name="Kovar C."/>
            <person name="Kowis A."/>
            <person name="Lee S."/>
            <person name="Lewis L.R."/>
            <person name="Margolis J."/>
            <person name="Morgan M."/>
            <person name="Nazareth L.V."/>
            <person name="Nguyen N."/>
            <person name="Okwuonu G."/>
            <person name="Parker D."/>
            <person name="Richards S."/>
            <person name="Ruiz S.J."/>
            <person name="Santibanez J."/>
            <person name="Savard J."/>
            <person name="Scherer S.E."/>
            <person name="Schneider B."/>
            <person name="Sodergren E."/>
            <person name="Tautz D."/>
            <person name="Vattahil S."/>
            <person name="Villasana D."/>
            <person name="White C.S."/>
            <person name="Wright R."/>
            <person name="Park Y."/>
            <person name="Beeman R.W."/>
            <person name="Lord J."/>
            <person name="Oppert B."/>
            <person name="Lorenzen M."/>
            <person name="Brown S."/>
            <person name="Wang L."/>
            <person name="Savard J."/>
            <person name="Tautz D."/>
            <person name="Richards S."/>
            <person name="Weinstock G."/>
            <person name="Gibbs R.A."/>
            <person name="Liu Y."/>
            <person name="Worley K."/>
            <person name="Weinstock G."/>
            <person name="Elsik C.G."/>
            <person name="Reese J.T."/>
            <person name="Elhaik E."/>
            <person name="Landan G."/>
            <person name="Graur D."/>
            <person name="Arensburger P."/>
            <person name="Atkinson P."/>
            <person name="Beeman R.W."/>
            <person name="Beidler J."/>
            <person name="Brown S.J."/>
            <person name="Demuth J.P."/>
            <person name="Drury D.W."/>
            <person name="Du Y.Z."/>
            <person name="Fujiwara H."/>
            <person name="Lorenzen M."/>
            <person name="Maselli V."/>
            <person name="Osanai M."/>
            <person name="Park Y."/>
            <person name="Robertson H.M."/>
            <person name="Tu Z."/>
            <person name="Wang J.J."/>
            <person name="Wang S."/>
            <person name="Richards S."/>
            <person name="Song H."/>
            <person name="Zhang L."/>
            <person name="Sodergren E."/>
            <person name="Werner D."/>
            <person name="Stanke M."/>
            <person name="Morgenstern B."/>
            <person name="Solovyev V."/>
            <person name="Kosarev P."/>
            <person name="Brown G."/>
            <person name="Chen H.C."/>
            <person name="Ermolaeva O."/>
            <person name="Hlavina W."/>
            <person name="Kapustin Y."/>
            <person name="Kiryutin B."/>
            <person name="Kitts P."/>
            <person name="Maglott D."/>
            <person name="Pruitt K."/>
            <person name="Sapojnikov V."/>
            <person name="Souvorov A."/>
            <person name="Mackey A.J."/>
            <person name="Waterhouse R.M."/>
            <person name="Wyder S."/>
            <person name="Zdobnov E.M."/>
            <person name="Zdobnov E.M."/>
            <person name="Wyder S."/>
            <person name="Kriventseva E.V."/>
            <person name="Kadowaki T."/>
            <person name="Bork P."/>
            <person name="Aranda M."/>
            <person name="Bao R."/>
            <person name="Beermann A."/>
            <person name="Berns N."/>
            <person name="Bolognesi R."/>
            <person name="Bonneton F."/>
            <person name="Bopp D."/>
            <person name="Brown S.J."/>
            <person name="Bucher G."/>
            <person name="Butts T."/>
            <person name="Chaumot A."/>
            <person name="Denell R.E."/>
            <person name="Ferrier D.E."/>
            <person name="Friedrich M."/>
            <person name="Gordon C.M."/>
            <person name="Jindra M."/>
            <person name="Klingler M."/>
            <person name="Lan Q."/>
            <person name="Lattorff H.M."/>
            <person name="Laudet V."/>
            <person name="von Levetsow C."/>
            <person name="Liu Z."/>
            <person name="Lutz R."/>
            <person name="Lynch J.A."/>
            <person name="da Fonseca R.N."/>
            <person name="Posnien N."/>
            <person name="Reuter R."/>
            <person name="Roth S."/>
            <person name="Savard J."/>
            <person name="Schinko J.B."/>
            <person name="Schmitt C."/>
            <person name="Schoppmeier M."/>
            <person name="Schroder R."/>
            <person name="Shippy T.D."/>
            <person name="Simonnet F."/>
            <person name="Marques-Souza H."/>
            <person name="Tautz D."/>
            <person name="Tomoyasu Y."/>
            <person name="Trauner J."/>
            <person name="Van der Zee M."/>
            <person name="Vervoort M."/>
            <person name="Wittkopp N."/>
            <person name="Wimmer E.A."/>
            <person name="Yang X."/>
            <person name="Jones A.K."/>
            <person name="Sattelle D.B."/>
            <person name="Ebert P.R."/>
            <person name="Nelson D."/>
            <person name="Scott J.G."/>
            <person name="Beeman R.W."/>
            <person name="Muthukrishnan S."/>
            <person name="Kramer K.J."/>
            <person name="Arakane Y."/>
            <person name="Beeman R.W."/>
            <person name="Zhu Q."/>
            <person name="Hogenkamp D."/>
            <person name="Dixit R."/>
            <person name="Oppert B."/>
            <person name="Jiang H."/>
            <person name="Zou Z."/>
            <person name="Marshall J."/>
            <person name="Elpidina E."/>
            <person name="Vinokurov K."/>
            <person name="Oppert C."/>
            <person name="Zou Z."/>
            <person name="Evans J."/>
            <person name="Lu Z."/>
            <person name="Zhao P."/>
            <person name="Sumathipala N."/>
            <person name="Altincicek B."/>
            <person name="Vilcinskas A."/>
            <person name="Williams M."/>
            <person name="Hultmark D."/>
            <person name="Hetru C."/>
            <person name="Jiang H."/>
            <person name="Grimmelikhuijzen C.J."/>
            <person name="Hauser F."/>
            <person name="Cazzamali G."/>
            <person name="Williamson M."/>
            <person name="Park Y."/>
            <person name="Li B."/>
            <person name="Tanaka Y."/>
            <person name="Predel R."/>
            <person name="Neupert S."/>
            <person name="Schachtner J."/>
            <person name="Verleyen P."/>
            <person name="Raible F."/>
            <person name="Bork P."/>
            <person name="Friedrich M."/>
            <person name="Walden K.K."/>
            <person name="Robertson H.M."/>
            <person name="Angeli S."/>
            <person name="Foret S."/>
            <person name="Bucher G."/>
            <person name="Schuetz S."/>
            <person name="Maleszka R."/>
            <person name="Wimmer E.A."/>
            <person name="Beeman R.W."/>
            <person name="Lorenzen M."/>
            <person name="Tomoyasu Y."/>
            <person name="Miller S.C."/>
            <person name="Grossmann D."/>
            <person name="Bucher G."/>
        </authorList>
    </citation>
    <scope>NUCLEOTIDE SEQUENCE [LARGE SCALE GENOMIC DNA]</scope>
    <source>
        <strain evidence="4 5">Georgia GA2</strain>
    </source>
</reference>
<dbReference type="GO" id="GO:0005739">
    <property type="term" value="C:mitochondrion"/>
    <property type="evidence" value="ECO:0000318"/>
    <property type="project" value="GO_Central"/>
</dbReference>
<dbReference type="EMBL" id="KQ971316">
    <property type="protein sequence ID" value="EEZ98783.1"/>
    <property type="molecule type" value="Genomic_DNA"/>
</dbReference>
<organism evidence="4 5">
    <name type="scientific">Tribolium castaneum</name>
    <name type="common">Red flour beetle</name>
    <dbReference type="NCBI Taxonomy" id="7070"/>
    <lineage>
        <taxon>Eukaryota</taxon>
        <taxon>Metazoa</taxon>
        <taxon>Ecdysozoa</taxon>
        <taxon>Arthropoda</taxon>
        <taxon>Hexapoda</taxon>
        <taxon>Insecta</taxon>
        <taxon>Pterygota</taxon>
        <taxon>Neoptera</taxon>
        <taxon>Endopterygota</taxon>
        <taxon>Coleoptera</taxon>
        <taxon>Polyphaga</taxon>
        <taxon>Cucujiformia</taxon>
        <taxon>Tenebrionidae</taxon>
        <taxon>Tenebrionidae incertae sedis</taxon>
        <taxon>Tribolium</taxon>
    </lineage>
</organism>
<evidence type="ECO:0000256" key="2">
    <source>
        <dbReference type="ARBA" id="ARBA00022741"/>
    </source>
</evidence>
<dbReference type="PANTHER" id="PTHR12169:SF6">
    <property type="entry name" value="AFG1-LIKE ATPASE"/>
    <property type="match status" value="1"/>
</dbReference>
<dbReference type="KEGG" id="tca:661919"/>
<dbReference type="Proteomes" id="UP000007266">
    <property type="component" value="Linkage group 2"/>
</dbReference>
<dbReference type="SUPFAM" id="SSF52540">
    <property type="entry name" value="P-loop containing nucleoside triphosphate hydrolases"/>
    <property type="match status" value="1"/>
</dbReference>
<dbReference type="FunFam" id="3.40.50.300:FF:000735">
    <property type="entry name" value="Lactation elevated 1 (Predicted)"/>
    <property type="match status" value="1"/>
</dbReference>
<dbReference type="OrthoDB" id="548867at2759"/>
<comment type="similarity">
    <text evidence="1">Belongs to the AFG1 ATPase family.</text>
</comment>
<dbReference type="NCBIfam" id="NF040713">
    <property type="entry name" value="ZapE"/>
    <property type="match status" value="1"/>
</dbReference>
<reference evidence="4 5" key="2">
    <citation type="journal article" date="2010" name="Nucleic Acids Res.">
        <title>BeetleBase in 2010: revisions to provide comprehensive genomic information for Tribolium castaneum.</title>
        <authorList>
            <person name="Kim H.S."/>
            <person name="Murphy T."/>
            <person name="Xia J."/>
            <person name="Caragea D."/>
            <person name="Park Y."/>
            <person name="Beeman R.W."/>
            <person name="Lorenzen M.D."/>
            <person name="Butcher S."/>
            <person name="Manak J.R."/>
            <person name="Brown S.J."/>
        </authorList>
    </citation>
    <scope>GENOME REANNOTATION</scope>
    <source>
        <strain evidence="4 5">Georgia GA2</strain>
    </source>
</reference>
<accession>D6WCA1</accession>
<gene>
    <name evidence="4" type="primary">AUGUSTUS-3.0.2_01347</name>
    <name evidence="4" type="ORF">TcasGA2_TC001347</name>
</gene>
<dbReference type="InterPro" id="IPR005654">
    <property type="entry name" value="ATPase_AFG1-like"/>
</dbReference>
<keyword evidence="5" id="KW-1185">Reference proteome</keyword>
<keyword evidence="2" id="KW-0547">Nucleotide-binding</keyword>
<proteinExistence type="inferred from homology"/>
<dbReference type="PhylomeDB" id="D6WCA1"/>
<dbReference type="STRING" id="7070.D6WCA1"/>
<dbReference type="OMA" id="ARRFINM"/>
<name>D6WCA1_TRICA</name>
<protein>
    <submittedName>
        <fullName evidence="4">ATPase N2B-like Protein</fullName>
    </submittedName>
</protein>
<dbReference type="Gene3D" id="3.40.50.300">
    <property type="entry name" value="P-loop containing nucleotide triphosphate hydrolases"/>
    <property type="match status" value="1"/>
</dbReference>
<dbReference type="GO" id="GO:0005524">
    <property type="term" value="F:ATP binding"/>
    <property type="evidence" value="ECO:0007669"/>
    <property type="project" value="UniProtKB-KW"/>
</dbReference>